<dbReference type="EMBL" id="HBFS01024887">
    <property type="protein sequence ID" value="CAD8923393.1"/>
    <property type="molecule type" value="Transcribed_RNA"/>
</dbReference>
<dbReference type="GO" id="GO:0003899">
    <property type="term" value="F:DNA-directed RNA polymerase activity"/>
    <property type="evidence" value="ECO:0007669"/>
    <property type="project" value="InterPro"/>
</dbReference>
<proteinExistence type="inferred from homology"/>
<dbReference type="Pfam" id="PF03870">
    <property type="entry name" value="RNA_pol_Rpb8"/>
    <property type="match status" value="1"/>
</dbReference>
<dbReference type="SUPFAM" id="SSF50249">
    <property type="entry name" value="Nucleic acid-binding proteins"/>
    <property type="match status" value="1"/>
</dbReference>
<comment type="similarity">
    <text evidence="2">Belongs to the eukaryotic RPB8 RNA polymerase subunit family.</text>
</comment>
<dbReference type="PANTHER" id="PTHR10917">
    <property type="entry name" value="DNA-DIRECTED RNA POLYMERASES I, II, AND III SUBUNIT RPABC3"/>
    <property type="match status" value="1"/>
</dbReference>
<dbReference type="SMART" id="SM00658">
    <property type="entry name" value="RPOL8c"/>
    <property type="match status" value="1"/>
</dbReference>
<dbReference type="InterPro" id="IPR005570">
    <property type="entry name" value="RPABC3"/>
</dbReference>
<evidence type="ECO:0000256" key="1">
    <source>
        <dbReference type="ARBA" id="ARBA00004123"/>
    </source>
</evidence>
<dbReference type="GO" id="GO:0005665">
    <property type="term" value="C:RNA polymerase II, core complex"/>
    <property type="evidence" value="ECO:0007669"/>
    <property type="project" value="TreeGrafter"/>
</dbReference>
<comment type="subcellular location">
    <subcellularLocation>
        <location evidence="1">Nucleus</location>
    </subcellularLocation>
</comment>
<dbReference type="PIRSF" id="PIRSF000779">
    <property type="entry name" value="RNA_pol_Rpb8"/>
    <property type="match status" value="1"/>
</dbReference>
<dbReference type="GO" id="GO:0006351">
    <property type="term" value="P:DNA-templated transcription"/>
    <property type="evidence" value="ECO:0007669"/>
    <property type="project" value="InterPro"/>
</dbReference>
<gene>
    <name evidence="4" type="ORF">BSP0115_LOCUS16656</name>
</gene>
<dbReference type="PANTHER" id="PTHR10917:SF0">
    <property type="entry name" value="DNA-DIRECTED RNA POLYMERASES I, II, AND III SUBUNIT RPABC3"/>
    <property type="match status" value="1"/>
</dbReference>
<dbReference type="AlphaFoldDB" id="A0A7S1CMR6"/>
<reference evidence="4" key="1">
    <citation type="submission" date="2021-01" db="EMBL/GenBank/DDBJ databases">
        <authorList>
            <person name="Corre E."/>
            <person name="Pelletier E."/>
            <person name="Niang G."/>
            <person name="Scheremetjew M."/>
            <person name="Finn R."/>
            <person name="Kale V."/>
            <person name="Holt S."/>
            <person name="Cochrane G."/>
            <person name="Meng A."/>
            <person name="Brown T."/>
            <person name="Cohen L."/>
        </authorList>
    </citation>
    <scope>NUCLEOTIDE SEQUENCE</scope>
    <source>
        <strain evidence="4">Ms1</strain>
    </source>
</reference>
<dbReference type="InterPro" id="IPR012340">
    <property type="entry name" value="NA-bd_OB-fold"/>
</dbReference>
<keyword evidence="3" id="KW-0539">Nucleus</keyword>
<dbReference type="GO" id="GO:0005666">
    <property type="term" value="C:RNA polymerase III complex"/>
    <property type="evidence" value="ECO:0007669"/>
    <property type="project" value="TreeGrafter"/>
</dbReference>
<evidence type="ECO:0008006" key="5">
    <source>
        <dbReference type="Google" id="ProtNLM"/>
    </source>
</evidence>
<evidence type="ECO:0000256" key="2">
    <source>
        <dbReference type="ARBA" id="ARBA00008912"/>
    </source>
</evidence>
<evidence type="ECO:0000313" key="4">
    <source>
        <dbReference type="EMBL" id="CAD8923393.1"/>
    </source>
</evidence>
<dbReference type="GO" id="GO:0005736">
    <property type="term" value="C:RNA polymerase I complex"/>
    <property type="evidence" value="ECO:0007669"/>
    <property type="project" value="TreeGrafter"/>
</dbReference>
<sequence>MAERSATLFHDIFTVDDVNPDGKKFDRVSRLVCKGETWDVLLKIDVASEVFPVKAGEKLAVAVVSTLRLDGEPDDGTYQHNEGEESLLDQYDYGMHGRVFKYDYEEDDRVSVYASFGGLLMLLHGQQDSLSSLSLDQRVYCLIRRPKATTEGGAAGGGAGGR</sequence>
<evidence type="ECO:0000256" key="3">
    <source>
        <dbReference type="ARBA" id="ARBA00023242"/>
    </source>
</evidence>
<accession>A0A7S1CMR6</accession>
<dbReference type="Gene3D" id="2.40.50.140">
    <property type="entry name" value="Nucleic acid-binding proteins"/>
    <property type="match status" value="1"/>
</dbReference>
<organism evidence="4">
    <name type="scientific">Bicosoecida sp. CB-2014</name>
    <dbReference type="NCBI Taxonomy" id="1486930"/>
    <lineage>
        <taxon>Eukaryota</taxon>
        <taxon>Sar</taxon>
        <taxon>Stramenopiles</taxon>
        <taxon>Bigyra</taxon>
        <taxon>Opalozoa</taxon>
        <taxon>Bicosoecida</taxon>
    </lineage>
</organism>
<name>A0A7S1CMR6_9STRA</name>
<protein>
    <recommendedName>
        <fullName evidence="5">DNA-directed RNA polymerases I, II, and III subunit RPABC3</fullName>
    </recommendedName>
</protein>